<reference evidence="4" key="1">
    <citation type="submission" date="2021-03" db="EMBL/GenBank/DDBJ databases">
        <title>Comparative genomics and phylogenomic investigation of the class Geoglossomycetes provide insights into ecological specialization and systematics.</title>
        <authorList>
            <person name="Melie T."/>
            <person name="Pirro S."/>
            <person name="Miller A.N."/>
            <person name="Quandt A."/>
        </authorList>
    </citation>
    <scope>NUCLEOTIDE SEQUENCE</scope>
    <source>
        <strain evidence="4">CAQ_001_2017</strain>
    </source>
</reference>
<feature type="repeat" description="ANK" evidence="3">
    <location>
        <begin position="427"/>
        <end position="459"/>
    </location>
</feature>
<sequence>IADVGKRSDDFATALSVSDRGLAIRDAKDKKSLTKRAEALDIWNRLTDAEKVQTGRTKVWALHGDKSANYGSTYCFGCVIVVVSSGQKLIMAHLPEESGASHNFREDEAFVRNIWEPLHRILSENAKELGTSPRALIFGPTVVPGGDFSNKDKIEDLAGTIKTVSPNANVAYYVYNKEIGVNESILNVKGKVTASQAFTRSLISTMEHYTVDGLLGAAEEACRAGHLQEAQSLLDQWWSISGLKSVVFQAVPLPSSLDPHDARQSKLENVAEKGHSFLVSFLLKQGAEITNSVITAAGDGESTEVFQALLDHGWDINEQYWGTTSLSSILKSSKLTDWHLEHGADPNLHSGRGGTPLERAATGGSVHVVKSLVSHGARLEESDALIAAAASMNGSPEQIKIMSYLLDNGIDINRSERVREPDAATLLTGTALHQAVNRGIAERVRFLLQRGASRDIKGFRGLTALEAAEAKGLSEMAEILRNE</sequence>
<keyword evidence="1" id="KW-0677">Repeat</keyword>
<feature type="non-terminal residue" evidence="4">
    <location>
        <position position="1"/>
    </location>
</feature>
<dbReference type="Proteomes" id="UP000750711">
    <property type="component" value="Unassembled WGS sequence"/>
</dbReference>
<proteinExistence type="predicted"/>
<name>A0A9P8L9M1_9PEZI</name>
<keyword evidence="2 3" id="KW-0040">ANK repeat</keyword>
<evidence type="ECO:0000256" key="3">
    <source>
        <dbReference type="PROSITE-ProRule" id="PRU00023"/>
    </source>
</evidence>
<dbReference type="InterPro" id="IPR051165">
    <property type="entry name" value="Multifunctional_ANK_Repeat"/>
</dbReference>
<dbReference type="AlphaFoldDB" id="A0A9P8L9M1"/>
<evidence type="ECO:0000256" key="2">
    <source>
        <dbReference type="ARBA" id="ARBA00023043"/>
    </source>
</evidence>
<dbReference type="Gene3D" id="1.25.40.20">
    <property type="entry name" value="Ankyrin repeat-containing domain"/>
    <property type="match status" value="1"/>
</dbReference>
<organism evidence="4 5">
    <name type="scientific">Trichoglossum hirsutum</name>
    <dbReference type="NCBI Taxonomy" id="265104"/>
    <lineage>
        <taxon>Eukaryota</taxon>
        <taxon>Fungi</taxon>
        <taxon>Dikarya</taxon>
        <taxon>Ascomycota</taxon>
        <taxon>Pezizomycotina</taxon>
        <taxon>Geoglossomycetes</taxon>
        <taxon>Geoglossales</taxon>
        <taxon>Geoglossaceae</taxon>
        <taxon>Trichoglossum</taxon>
    </lineage>
</organism>
<dbReference type="Pfam" id="PF00023">
    <property type="entry name" value="Ank"/>
    <property type="match status" value="1"/>
</dbReference>
<dbReference type="PANTHER" id="PTHR24123:SF33">
    <property type="entry name" value="PROTEIN HOS4"/>
    <property type="match status" value="1"/>
</dbReference>
<evidence type="ECO:0000313" key="4">
    <source>
        <dbReference type="EMBL" id="KAH0556967.1"/>
    </source>
</evidence>
<evidence type="ECO:0000256" key="1">
    <source>
        <dbReference type="ARBA" id="ARBA00022737"/>
    </source>
</evidence>
<dbReference type="PANTHER" id="PTHR24123">
    <property type="entry name" value="ANKYRIN REPEAT-CONTAINING"/>
    <property type="match status" value="1"/>
</dbReference>
<feature type="repeat" description="ANK" evidence="3">
    <location>
        <begin position="352"/>
        <end position="384"/>
    </location>
</feature>
<dbReference type="InterPro" id="IPR036770">
    <property type="entry name" value="Ankyrin_rpt-contain_sf"/>
</dbReference>
<accession>A0A9P8L9M1</accession>
<protein>
    <recommendedName>
        <fullName evidence="6">Ankyrin</fullName>
    </recommendedName>
</protein>
<comment type="caution">
    <text evidence="4">The sequence shown here is derived from an EMBL/GenBank/DDBJ whole genome shotgun (WGS) entry which is preliminary data.</text>
</comment>
<evidence type="ECO:0000313" key="5">
    <source>
        <dbReference type="Proteomes" id="UP000750711"/>
    </source>
</evidence>
<dbReference type="InterPro" id="IPR002110">
    <property type="entry name" value="Ankyrin_rpt"/>
</dbReference>
<evidence type="ECO:0008006" key="6">
    <source>
        <dbReference type="Google" id="ProtNLM"/>
    </source>
</evidence>
<dbReference type="Pfam" id="PF12796">
    <property type="entry name" value="Ank_2"/>
    <property type="match status" value="1"/>
</dbReference>
<keyword evidence="5" id="KW-1185">Reference proteome</keyword>
<dbReference type="PROSITE" id="PS50297">
    <property type="entry name" value="ANK_REP_REGION"/>
    <property type="match status" value="2"/>
</dbReference>
<gene>
    <name evidence="4" type="ORF">GP486_005243</name>
</gene>
<dbReference type="PROSITE" id="PS50088">
    <property type="entry name" value="ANK_REPEAT"/>
    <property type="match status" value="2"/>
</dbReference>
<dbReference type="SUPFAM" id="SSF48403">
    <property type="entry name" value="Ankyrin repeat"/>
    <property type="match status" value="1"/>
</dbReference>
<dbReference type="EMBL" id="JAGHQM010000957">
    <property type="protein sequence ID" value="KAH0556967.1"/>
    <property type="molecule type" value="Genomic_DNA"/>
</dbReference>
<dbReference type="SMART" id="SM00248">
    <property type="entry name" value="ANK"/>
    <property type="match status" value="4"/>
</dbReference>